<dbReference type="InterPro" id="IPR029044">
    <property type="entry name" value="Nucleotide-diphossugar_trans"/>
</dbReference>
<name>A0A9P7N6T7_9HYPO</name>
<proteinExistence type="predicted"/>
<reference evidence="1" key="1">
    <citation type="journal article" date="2020" name="bioRxiv">
        <title>Whole genome comparisons of ergot fungi reveals the divergence and evolution of species within the genus Claviceps are the result of varying mechanisms driving genome evolution and host range expansion.</title>
        <authorList>
            <person name="Wyka S.A."/>
            <person name="Mondo S.J."/>
            <person name="Liu M."/>
            <person name="Dettman J."/>
            <person name="Nalam V."/>
            <person name="Broders K.D."/>
        </authorList>
    </citation>
    <scope>NUCLEOTIDE SEQUENCE</scope>
    <source>
        <strain evidence="1">CCC 602</strain>
    </source>
</reference>
<dbReference type="EMBL" id="SRPW01001708">
    <property type="protein sequence ID" value="KAG5999445.1"/>
    <property type="molecule type" value="Genomic_DNA"/>
</dbReference>
<evidence type="ECO:0000313" key="2">
    <source>
        <dbReference type="Proteomes" id="UP000748025"/>
    </source>
</evidence>
<comment type="caution">
    <text evidence="1">The sequence shown here is derived from an EMBL/GenBank/DDBJ whole genome shotgun (WGS) entry which is preliminary data.</text>
</comment>
<dbReference type="Proteomes" id="UP000748025">
    <property type="component" value="Unassembled WGS sequence"/>
</dbReference>
<dbReference type="AlphaFoldDB" id="A0A9P7N6T7"/>
<sequence>MSGHEHSSLGVVSAGSVDWSKFAYVQYVTDSDYLCNSVMIFEALHRFGSRPDRLIMYPSTMMAANPSPDNSDDARLLTEARDEYNVRLRPVEVQYRSGSELAMPRAYWLFPEKQILSSQLMLVQPSATESGRVMNETNRAGSDDYDTEIVNTLYKDQALVLPHRPYDMLTAEFRTDQHAQYLGSDDEQWDPVAHLGEAKFVHFSDWPVPKPWIEMPDSVRNDMQPGCHRNRDGVESCVERDLWNGLYEDFAQRRETTGKMNDTRARTVGWVLRFMSVSKHWPTLKDPVWSSWQTDLQFRRNTLDLLNHWDDSPRFCGVAKSGTNEKRGTLASSGLRSVSMTYASRGVASRAWKWTPV</sequence>
<dbReference type="SUPFAM" id="SSF53448">
    <property type="entry name" value="Nucleotide-diphospho-sugar transferases"/>
    <property type="match status" value="1"/>
</dbReference>
<protein>
    <submittedName>
        <fullName evidence="1">Uncharacterized protein</fullName>
    </submittedName>
</protein>
<keyword evidence="2" id="KW-1185">Reference proteome</keyword>
<organism evidence="1 2">
    <name type="scientific">Claviceps pusilla</name>
    <dbReference type="NCBI Taxonomy" id="123648"/>
    <lineage>
        <taxon>Eukaryota</taxon>
        <taxon>Fungi</taxon>
        <taxon>Dikarya</taxon>
        <taxon>Ascomycota</taxon>
        <taxon>Pezizomycotina</taxon>
        <taxon>Sordariomycetes</taxon>
        <taxon>Hypocreomycetidae</taxon>
        <taxon>Hypocreales</taxon>
        <taxon>Clavicipitaceae</taxon>
        <taxon>Claviceps</taxon>
    </lineage>
</organism>
<dbReference type="Gene3D" id="3.90.550.10">
    <property type="entry name" value="Spore Coat Polysaccharide Biosynthesis Protein SpsA, Chain A"/>
    <property type="match status" value="2"/>
</dbReference>
<gene>
    <name evidence="1" type="ORF">E4U43_002072</name>
</gene>
<accession>A0A9P7N6T7</accession>
<dbReference type="OrthoDB" id="2014201at2759"/>
<evidence type="ECO:0000313" key="1">
    <source>
        <dbReference type="EMBL" id="KAG5999445.1"/>
    </source>
</evidence>